<dbReference type="PANTHER" id="PTHR48081">
    <property type="entry name" value="AB HYDROLASE SUPERFAMILY PROTEIN C4A8.06C"/>
    <property type="match status" value="1"/>
</dbReference>
<comment type="caution">
    <text evidence="3">The sequence shown here is derived from an EMBL/GenBank/DDBJ whole genome shotgun (WGS) entry which is preliminary data.</text>
</comment>
<dbReference type="EMBL" id="BAAAPU010000003">
    <property type="protein sequence ID" value="GAA1971334.1"/>
    <property type="molecule type" value="Genomic_DNA"/>
</dbReference>
<dbReference type="InterPro" id="IPR013094">
    <property type="entry name" value="AB_hydrolase_3"/>
</dbReference>
<dbReference type="PANTHER" id="PTHR48081:SF8">
    <property type="entry name" value="ALPHA_BETA HYDROLASE FOLD-3 DOMAIN-CONTAINING PROTEIN-RELATED"/>
    <property type="match status" value="1"/>
</dbReference>
<dbReference type="Proteomes" id="UP001500013">
    <property type="component" value="Unassembled WGS sequence"/>
</dbReference>
<feature type="domain" description="Alpha/beta hydrolase fold-3" evidence="2">
    <location>
        <begin position="82"/>
        <end position="290"/>
    </location>
</feature>
<evidence type="ECO:0000313" key="4">
    <source>
        <dbReference type="Proteomes" id="UP001500013"/>
    </source>
</evidence>
<dbReference type="InterPro" id="IPR050300">
    <property type="entry name" value="GDXG_lipolytic_enzyme"/>
</dbReference>
<sequence length="318" mass="34270">MTEDAKVVVEQAAQAFADANANPPFTNQRPIVETREGLNALQSEPVVAPYADVSDLTVPGPQGDISIRVVRPPGAHGPLPVILHIHGLGWVFGGKVTHDRLMRELAVGSHAAVVFPDYSLSPEAKYPTALEEIFAVAQWVTKAGTEQNFDTDRFAIVGDSVGGNMAAATTLLAKQRGGVHFVQQVLFYPVTDATFDTPSSHQFAEGYFLRRDTMLWFWEQYVADPKQRTEPTASPLLATVEQLAGLPPALIVVGEADVLRDEGEAYAHKLRQAGVPVVAVRYQAAIHDFVGLNPLRGTDAAQGAMTQATAVLRAALRT</sequence>
<dbReference type="GO" id="GO:0016787">
    <property type="term" value="F:hydrolase activity"/>
    <property type="evidence" value="ECO:0007669"/>
    <property type="project" value="UniProtKB-KW"/>
</dbReference>
<evidence type="ECO:0000259" key="2">
    <source>
        <dbReference type="Pfam" id="PF07859"/>
    </source>
</evidence>
<evidence type="ECO:0000256" key="1">
    <source>
        <dbReference type="ARBA" id="ARBA00022801"/>
    </source>
</evidence>
<proteinExistence type="predicted"/>
<dbReference type="InterPro" id="IPR029058">
    <property type="entry name" value="AB_hydrolase_fold"/>
</dbReference>
<dbReference type="RefSeq" id="WP_344058843.1">
    <property type="nucleotide sequence ID" value="NZ_BAAAPU010000003.1"/>
</dbReference>
<keyword evidence="4" id="KW-1185">Reference proteome</keyword>
<reference evidence="3 4" key="1">
    <citation type="journal article" date="2019" name="Int. J. Syst. Evol. Microbiol.">
        <title>The Global Catalogue of Microorganisms (GCM) 10K type strain sequencing project: providing services to taxonomists for standard genome sequencing and annotation.</title>
        <authorList>
            <consortium name="The Broad Institute Genomics Platform"/>
            <consortium name="The Broad Institute Genome Sequencing Center for Infectious Disease"/>
            <person name="Wu L."/>
            <person name="Ma J."/>
        </authorList>
    </citation>
    <scope>NUCLEOTIDE SEQUENCE [LARGE SCALE GENOMIC DNA]</scope>
    <source>
        <strain evidence="3 4">JCM 15628</strain>
    </source>
</reference>
<keyword evidence="1 3" id="KW-0378">Hydrolase</keyword>
<evidence type="ECO:0000313" key="3">
    <source>
        <dbReference type="EMBL" id="GAA1971334.1"/>
    </source>
</evidence>
<dbReference type="Pfam" id="PF07859">
    <property type="entry name" value="Abhydrolase_3"/>
    <property type="match status" value="1"/>
</dbReference>
<protein>
    <submittedName>
        <fullName evidence="3">Alpha/beta hydrolase</fullName>
    </submittedName>
</protein>
<dbReference type="Gene3D" id="3.40.50.1820">
    <property type="entry name" value="alpha/beta hydrolase"/>
    <property type="match status" value="1"/>
</dbReference>
<gene>
    <name evidence="3" type="ORF">GCM10009817_09130</name>
</gene>
<dbReference type="SUPFAM" id="SSF53474">
    <property type="entry name" value="alpha/beta-Hydrolases"/>
    <property type="match status" value="1"/>
</dbReference>
<organism evidence="3 4">
    <name type="scientific">Terrabacter lapilli</name>
    <dbReference type="NCBI Taxonomy" id="436231"/>
    <lineage>
        <taxon>Bacteria</taxon>
        <taxon>Bacillati</taxon>
        <taxon>Actinomycetota</taxon>
        <taxon>Actinomycetes</taxon>
        <taxon>Micrococcales</taxon>
        <taxon>Intrasporangiaceae</taxon>
        <taxon>Terrabacter</taxon>
    </lineage>
</organism>
<accession>A0ABN2RLQ8</accession>
<name>A0ABN2RLQ8_9MICO</name>